<dbReference type="Proteomes" id="UP000447833">
    <property type="component" value="Unassembled WGS sequence"/>
</dbReference>
<sequence>MGYSGHQHSANLAYHSASYVQQYLKECYSKIELPDAERKSYDTCYRFMYFIEYGDRYYRHAEMADAELKPILLFYGMIQLLKACLITIDPNYPGDTHVLAHGVTSRKRKKRQYAFLQDEVKGQKNGLFEYFSRKMFHVKQVEGEKYRMEDLLSLIPEIGPLFEKLNDKRTNYDMTPISTNTFTVHSNILDSLNMTVERLESYLQQQGLCSVKILGQHRDFITLQVHREPKLELQERPFLYGRGGVFLPAERNQYNSITEVMVHYLVLYNLSMICRYETEWWGDLFHTQESSDLPFILQFLEVTSKKIPKLLYGFLDQRGK</sequence>
<reference evidence="1 2" key="1">
    <citation type="submission" date="2019-11" db="EMBL/GenBank/DDBJ databases">
        <title>Genome sequences of 17 halophilic strains isolated from different environments.</title>
        <authorList>
            <person name="Furrow R.E."/>
        </authorList>
    </citation>
    <scope>NUCLEOTIDE SEQUENCE [LARGE SCALE GENOMIC DNA]</scope>
    <source>
        <strain evidence="1 2">22506_14_FS</strain>
    </source>
</reference>
<dbReference type="Pfam" id="PF14175">
    <property type="entry name" value="YaaC"/>
    <property type="match status" value="1"/>
</dbReference>
<evidence type="ECO:0000313" key="2">
    <source>
        <dbReference type="Proteomes" id="UP000447833"/>
    </source>
</evidence>
<accession>A0A845F4G8</accession>
<gene>
    <name evidence="1" type="ORF">GLW07_21770</name>
</gene>
<dbReference type="AlphaFoldDB" id="A0A845F4G8"/>
<dbReference type="RefSeq" id="WP_160921659.1">
    <property type="nucleotide sequence ID" value="NZ_WMEY01000013.1"/>
</dbReference>
<dbReference type="EMBL" id="WMEY01000013">
    <property type="protein sequence ID" value="MYL65972.1"/>
    <property type="molecule type" value="Genomic_DNA"/>
</dbReference>
<dbReference type="InterPro" id="IPR026988">
    <property type="entry name" value="YaaC-like"/>
</dbReference>
<evidence type="ECO:0000313" key="1">
    <source>
        <dbReference type="EMBL" id="MYL65972.1"/>
    </source>
</evidence>
<evidence type="ECO:0008006" key="3">
    <source>
        <dbReference type="Google" id="ProtNLM"/>
    </source>
</evidence>
<comment type="caution">
    <text evidence="1">The sequence shown here is derived from an EMBL/GenBank/DDBJ whole genome shotgun (WGS) entry which is preliminary data.</text>
</comment>
<name>A0A845F4G8_9BACL</name>
<protein>
    <recommendedName>
        <fullName evidence="3">YaaC family protein</fullName>
    </recommendedName>
</protein>
<organism evidence="1 2">
    <name type="scientific">Guptibacillus hwajinpoensis</name>
    <dbReference type="NCBI Taxonomy" id="208199"/>
    <lineage>
        <taxon>Bacteria</taxon>
        <taxon>Bacillati</taxon>
        <taxon>Bacillota</taxon>
        <taxon>Bacilli</taxon>
        <taxon>Bacillales</taxon>
        <taxon>Guptibacillaceae</taxon>
        <taxon>Guptibacillus</taxon>
    </lineage>
</organism>
<proteinExistence type="predicted"/>